<feature type="region of interest" description="Disordered" evidence="1">
    <location>
        <begin position="1"/>
        <end position="24"/>
    </location>
</feature>
<evidence type="ECO:0000256" key="1">
    <source>
        <dbReference type="SAM" id="MobiDB-lite"/>
    </source>
</evidence>
<organism evidence="2 3">
    <name type="scientific">Actinomadura luzonensis</name>
    <dbReference type="NCBI Taxonomy" id="2805427"/>
    <lineage>
        <taxon>Bacteria</taxon>
        <taxon>Bacillati</taxon>
        <taxon>Actinomycetota</taxon>
        <taxon>Actinomycetes</taxon>
        <taxon>Streptosporangiales</taxon>
        <taxon>Thermomonosporaceae</taxon>
        <taxon>Actinomadura</taxon>
    </lineage>
</organism>
<dbReference type="RefSeq" id="WP_242382250.1">
    <property type="nucleotide sequence ID" value="NZ_JAKRKC020000001.1"/>
</dbReference>
<sequence length="183" mass="19913">MIRLLNQQEDGGPDGDRPPPAPPPDLVRAARAHLSDRYATGVDHLFWQARGQPMPDTTAITEAASAALAGRAAEADLTSALVAAQALRLDVDRLEHRLLQAARAAGLDWPRIAAALGLPSAEAAERHHARLQRRARLPVDEVVPRHAPAERLPQARRRWQDLVTWHPQPDSEDGESLPARPGA</sequence>
<dbReference type="Proteomes" id="UP001317259">
    <property type="component" value="Unassembled WGS sequence"/>
</dbReference>
<comment type="caution">
    <text evidence="2">The sequence shown here is derived from an EMBL/GenBank/DDBJ whole genome shotgun (WGS) entry which is preliminary data.</text>
</comment>
<proteinExistence type="predicted"/>
<evidence type="ECO:0000313" key="2">
    <source>
        <dbReference type="EMBL" id="MCK2216107.1"/>
    </source>
</evidence>
<dbReference type="EMBL" id="JAKRKC020000001">
    <property type="protein sequence ID" value="MCK2216107.1"/>
    <property type="molecule type" value="Genomic_DNA"/>
</dbReference>
<name>A0ABT0FUV1_9ACTN</name>
<accession>A0ABT0FUV1</accession>
<gene>
    <name evidence="2" type="ORF">MF672_020220</name>
</gene>
<keyword evidence="3" id="KW-1185">Reference proteome</keyword>
<protein>
    <submittedName>
        <fullName evidence="2">Uncharacterized protein</fullName>
    </submittedName>
</protein>
<reference evidence="2 3" key="1">
    <citation type="submission" date="2022-04" db="EMBL/GenBank/DDBJ databases">
        <title>Genome draft of Actinomadura sp. ATCC 31491.</title>
        <authorList>
            <person name="Shi X."/>
            <person name="Du Y."/>
        </authorList>
    </citation>
    <scope>NUCLEOTIDE SEQUENCE [LARGE SCALE GENOMIC DNA]</scope>
    <source>
        <strain evidence="2 3">ATCC 31491</strain>
    </source>
</reference>
<feature type="region of interest" description="Disordered" evidence="1">
    <location>
        <begin position="145"/>
        <end position="183"/>
    </location>
</feature>
<evidence type="ECO:0000313" key="3">
    <source>
        <dbReference type="Proteomes" id="UP001317259"/>
    </source>
</evidence>